<feature type="region of interest" description="Disordered" evidence="3">
    <location>
        <begin position="28"/>
        <end position="63"/>
    </location>
</feature>
<name>A0A2P5Z7R8_9XANT</name>
<evidence type="ECO:0000256" key="3">
    <source>
        <dbReference type="SAM" id="MobiDB-lite"/>
    </source>
</evidence>
<reference evidence="4 5" key="1">
    <citation type="submission" date="2016-08" db="EMBL/GenBank/DDBJ databases">
        <authorList>
            <person name="Seilhamer J.J."/>
        </authorList>
    </citation>
    <scope>NUCLEOTIDE SEQUENCE [LARGE SCALE GENOMIC DNA]</scope>
    <source>
        <strain evidence="4 5">CFBP4641</strain>
    </source>
</reference>
<evidence type="ECO:0000256" key="1">
    <source>
        <dbReference type="ARBA" id="ARBA00006484"/>
    </source>
</evidence>
<dbReference type="CDD" id="cd05233">
    <property type="entry name" value="SDR_c"/>
    <property type="match status" value="1"/>
</dbReference>
<dbReference type="InterPro" id="IPR002347">
    <property type="entry name" value="SDR_fam"/>
</dbReference>
<dbReference type="STRING" id="56458.SB85_03670"/>
<keyword evidence="2" id="KW-0560">Oxidoreductase</keyword>
<proteinExistence type="inferred from homology"/>
<dbReference type="Proteomes" id="UP000247346">
    <property type="component" value="Unassembled WGS sequence"/>
</dbReference>
<dbReference type="PANTHER" id="PTHR43669">
    <property type="entry name" value="5-KETO-D-GLUCONATE 5-REDUCTASE"/>
    <property type="match status" value="1"/>
</dbReference>
<gene>
    <name evidence="4" type="ORF">XsacCFBP4641_04910</name>
</gene>
<dbReference type="GO" id="GO:0016491">
    <property type="term" value="F:oxidoreductase activity"/>
    <property type="evidence" value="ECO:0007669"/>
    <property type="project" value="UniProtKB-KW"/>
</dbReference>
<evidence type="ECO:0000256" key="2">
    <source>
        <dbReference type="ARBA" id="ARBA00023002"/>
    </source>
</evidence>
<dbReference type="PANTHER" id="PTHR43669:SF12">
    <property type="entry name" value="BLR5618 PROTEIN"/>
    <property type="match status" value="1"/>
</dbReference>
<comment type="similarity">
    <text evidence="1">Belongs to the short-chain dehydrogenases/reductases (SDR) family.</text>
</comment>
<dbReference type="SUPFAM" id="SSF51735">
    <property type="entry name" value="NAD(P)-binding Rossmann-fold domains"/>
    <property type="match status" value="1"/>
</dbReference>
<sequence length="320" mass="33753">MPRSPAAAPFRVHGDGAIPLSESVSRVHAAAAAPERQQFAPGRVRHRPAGTHRDCPVGGRKSPVSGTLAPEVLVLGGSGTVGQGVVQALLEAGSPVLAVARDRTRLAALRERHRDEPGLDVLSGSVATDAAAAALVAEVAQRPRPLAGVVAALGSPLRPGRLLERPLGALRKRLDADLLPHLAAARHLLPLLAQHERGARYVLLGSPCALRAWSGHGDSSVAASAIRMLAQVLHEEAKPLGVHVHLLSLSEPVCRSDAAIDDCPEWFTTLGVGRAVVHLLAEPQRPDRALVEIDRRHFAQPRSALLTPLPFSFSTHEVSP</sequence>
<dbReference type="AlphaFoldDB" id="A0A2P5Z7R8"/>
<comment type="caution">
    <text evidence="4">The sequence shown here is derived from an EMBL/GenBank/DDBJ whole genome shotgun (WGS) entry which is preliminary data.</text>
</comment>
<evidence type="ECO:0000313" key="4">
    <source>
        <dbReference type="EMBL" id="PPU84408.1"/>
    </source>
</evidence>
<dbReference type="Gene3D" id="3.40.50.720">
    <property type="entry name" value="NAD(P)-binding Rossmann-like Domain"/>
    <property type="match status" value="1"/>
</dbReference>
<organism evidence="4 5">
    <name type="scientific">Xanthomonas sacchari</name>
    <dbReference type="NCBI Taxonomy" id="56458"/>
    <lineage>
        <taxon>Bacteria</taxon>
        <taxon>Pseudomonadati</taxon>
        <taxon>Pseudomonadota</taxon>
        <taxon>Gammaproteobacteria</taxon>
        <taxon>Lysobacterales</taxon>
        <taxon>Lysobacteraceae</taxon>
        <taxon>Xanthomonas</taxon>
    </lineage>
</organism>
<dbReference type="OrthoDB" id="6028059at2"/>
<evidence type="ECO:0000313" key="5">
    <source>
        <dbReference type="Proteomes" id="UP000247346"/>
    </source>
</evidence>
<accession>A0A2P5Z7R8</accession>
<protein>
    <submittedName>
        <fullName evidence="4">Aklaviketone reductase</fullName>
    </submittedName>
</protein>
<dbReference type="EMBL" id="MDEK01000003">
    <property type="protein sequence ID" value="PPU84408.1"/>
    <property type="molecule type" value="Genomic_DNA"/>
</dbReference>
<dbReference type="InterPro" id="IPR036291">
    <property type="entry name" value="NAD(P)-bd_dom_sf"/>
</dbReference>
<dbReference type="Pfam" id="PF00106">
    <property type="entry name" value="adh_short"/>
    <property type="match status" value="1"/>
</dbReference>